<dbReference type="PANTHER" id="PTHR37299:SF1">
    <property type="entry name" value="STAGE 0 SPORULATION PROTEIN A HOMOLOG"/>
    <property type="match status" value="1"/>
</dbReference>
<dbReference type="Proteomes" id="UP000308196">
    <property type="component" value="Chromosome"/>
</dbReference>
<dbReference type="Pfam" id="PF04397">
    <property type="entry name" value="LytTR"/>
    <property type="match status" value="1"/>
</dbReference>
<dbReference type="InterPro" id="IPR001789">
    <property type="entry name" value="Sig_transdc_resp-reg_receiver"/>
</dbReference>
<feature type="modified residue" description="4-aspartylphosphate" evidence="1">
    <location>
        <position position="56"/>
    </location>
</feature>
<evidence type="ECO:0000259" key="3">
    <source>
        <dbReference type="PROSITE" id="PS50930"/>
    </source>
</evidence>
<feature type="domain" description="HTH LytTR-type" evidence="3">
    <location>
        <begin position="138"/>
        <end position="236"/>
    </location>
</feature>
<dbReference type="Gene3D" id="3.40.50.2300">
    <property type="match status" value="1"/>
</dbReference>
<dbReference type="KEGG" id="stha:NCTC11429_00045"/>
<reference evidence="4 5" key="1">
    <citation type="submission" date="2019-05" db="EMBL/GenBank/DDBJ databases">
        <authorList>
            <consortium name="Pathogen Informatics"/>
        </authorList>
    </citation>
    <scope>NUCLEOTIDE SEQUENCE [LARGE SCALE GENOMIC DNA]</scope>
    <source>
        <strain evidence="4 5">NCTC11429</strain>
    </source>
</reference>
<gene>
    <name evidence="4" type="primary">lytR_1</name>
    <name evidence="4" type="ORF">NCTC11429_00045</name>
</gene>
<dbReference type="PANTHER" id="PTHR37299">
    <property type="entry name" value="TRANSCRIPTIONAL REGULATOR-RELATED"/>
    <property type="match status" value="1"/>
</dbReference>
<dbReference type="InterPro" id="IPR011006">
    <property type="entry name" value="CheY-like_superfamily"/>
</dbReference>
<evidence type="ECO:0000313" key="5">
    <source>
        <dbReference type="Proteomes" id="UP000308196"/>
    </source>
</evidence>
<dbReference type="InterPro" id="IPR007492">
    <property type="entry name" value="LytTR_DNA-bd_dom"/>
</dbReference>
<evidence type="ECO:0000313" key="4">
    <source>
        <dbReference type="EMBL" id="VTR27756.1"/>
    </source>
</evidence>
<keyword evidence="1" id="KW-0597">Phosphoprotein</keyword>
<accession>A0A4U9U4G8</accession>
<name>A0A4U9U4G8_9SPHI</name>
<dbReference type="PROSITE" id="PS50110">
    <property type="entry name" value="RESPONSE_REGULATORY"/>
    <property type="match status" value="1"/>
</dbReference>
<proteinExistence type="predicted"/>
<organism evidence="4 5">
    <name type="scientific">Sphingobacterium thalpophilum</name>
    <dbReference type="NCBI Taxonomy" id="259"/>
    <lineage>
        <taxon>Bacteria</taxon>
        <taxon>Pseudomonadati</taxon>
        <taxon>Bacteroidota</taxon>
        <taxon>Sphingobacteriia</taxon>
        <taxon>Sphingobacteriales</taxon>
        <taxon>Sphingobacteriaceae</taxon>
        <taxon>Sphingobacterium</taxon>
    </lineage>
</organism>
<dbReference type="AlphaFoldDB" id="A0A4U9U4G8"/>
<dbReference type="PROSITE" id="PS50930">
    <property type="entry name" value="HTH_LYTTR"/>
    <property type="match status" value="1"/>
</dbReference>
<evidence type="ECO:0000256" key="1">
    <source>
        <dbReference type="PROSITE-ProRule" id="PRU00169"/>
    </source>
</evidence>
<dbReference type="RefSeq" id="WP_028068749.1">
    <property type="nucleotide sequence ID" value="NZ_LR590484.1"/>
</dbReference>
<dbReference type="Gene3D" id="2.40.50.1020">
    <property type="entry name" value="LytTr DNA-binding domain"/>
    <property type="match status" value="1"/>
</dbReference>
<dbReference type="SUPFAM" id="SSF52172">
    <property type="entry name" value="CheY-like"/>
    <property type="match status" value="1"/>
</dbReference>
<dbReference type="InterPro" id="IPR046947">
    <property type="entry name" value="LytR-like"/>
</dbReference>
<evidence type="ECO:0000259" key="2">
    <source>
        <dbReference type="PROSITE" id="PS50110"/>
    </source>
</evidence>
<dbReference type="GO" id="GO:0003677">
    <property type="term" value="F:DNA binding"/>
    <property type="evidence" value="ECO:0007669"/>
    <property type="project" value="InterPro"/>
</dbReference>
<dbReference type="SMART" id="SM00448">
    <property type="entry name" value="REC"/>
    <property type="match status" value="1"/>
</dbReference>
<feature type="domain" description="Response regulatory" evidence="2">
    <location>
        <begin position="5"/>
        <end position="116"/>
    </location>
</feature>
<dbReference type="Pfam" id="PF00072">
    <property type="entry name" value="Response_reg"/>
    <property type="match status" value="1"/>
</dbReference>
<dbReference type="EMBL" id="LR590484">
    <property type="protein sequence ID" value="VTR27756.1"/>
    <property type="molecule type" value="Genomic_DNA"/>
</dbReference>
<dbReference type="STRING" id="1123265.GCA_000686625_00660"/>
<protein>
    <submittedName>
        <fullName evidence="4">Sensory transduction protein lytR</fullName>
    </submittedName>
</protein>
<sequence length="240" mass="27568">MIKIKCAIVEDELPASDLLELHISKFNFLDLKGKYTHVGGLQQLLATEQIDLLFLDINLPGKSGIEFAKSLPKETAIIFTTAYPNYAVEGFELDAIDYILKPISLERFTKAVNKYSKTKQINSTITAPVKNVEDRAFIFVKCERKMMKFFLDEIDYLESQGNYVIIYTLSGPYKIYQSITDMQDRLPEGTFLRIHRSFLVAINKITSFGNKHVHIRDKQLPIGRFYHNEVADFLTRLASE</sequence>
<dbReference type="GO" id="GO:0000156">
    <property type="term" value="F:phosphorelay response regulator activity"/>
    <property type="evidence" value="ECO:0007669"/>
    <property type="project" value="InterPro"/>
</dbReference>
<dbReference type="SMART" id="SM00850">
    <property type="entry name" value="LytTR"/>
    <property type="match status" value="1"/>
</dbReference>
<dbReference type="GeneID" id="78460885"/>